<feature type="non-terminal residue" evidence="1">
    <location>
        <position position="1"/>
    </location>
</feature>
<accession>A0A383B4R1</accession>
<name>A0A383B4R1_9ZZZZ</name>
<evidence type="ECO:0000313" key="1">
    <source>
        <dbReference type="EMBL" id="SVE14739.1"/>
    </source>
</evidence>
<protein>
    <submittedName>
        <fullName evidence="1">Uncharacterized protein</fullName>
    </submittedName>
</protein>
<organism evidence="1">
    <name type="scientific">marine metagenome</name>
    <dbReference type="NCBI Taxonomy" id="408172"/>
    <lineage>
        <taxon>unclassified sequences</taxon>
        <taxon>metagenomes</taxon>
        <taxon>ecological metagenomes</taxon>
    </lineage>
</organism>
<dbReference type="AlphaFoldDB" id="A0A383B4R1"/>
<reference evidence="1" key="1">
    <citation type="submission" date="2018-05" db="EMBL/GenBank/DDBJ databases">
        <authorList>
            <person name="Lanie J.A."/>
            <person name="Ng W.-L."/>
            <person name="Kazmierczak K.M."/>
            <person name="Andrzejewski T.M."/>
            <person name="Davidsen T.M."/>
            <person name="Wayne K.J."/>
            <person name="Tettelin H."/>
            <person name="Glass J.I."/>
            <person name="Rusch D."/>
            <person name="Podicherti R."/>
            <person name="Tsui H.-C.T."/>
            <person name="Winkler M.E."/>
        </authorList>
    </citation>
    <scope>NUCLEOTIDE SEQUENCE</scope>
</reference>
<proteinExistence type="predicted"/>
<sequence>VGGTDFRKGGDEHIERIEYPIQDKDGTLVDRLQSRVDNWSETVSRRIAQNVTDHIEVAVTAASDARKSYYILGIEVPSRQPSIWSNIKKLLGSWLKENGLEYYFPKGKIWAYPLELSLFKKGGKLGKKGWAMKKFFIDTRSRESGGYNYSGTIELGSHSTVQIEDEWRGLMLETNSWRGGETEEYLLLLHWKIDYP</sequence>
<dbReference type="EMBL" id="UINC01197316">
    <property type="protein sequence ID" value="SVE14739.1"/>
    <property type="molecule type" value="Genomic_DNA"/>
</dbReference>
<gene>
    <name evidence="1" type="ORF">METZ01_LOCUS467593</name>
</gene>